<gene>
    <name evidence="4" type="ORF">Rhe02_05050</name>
</gene>
<keyword evidence="1" id="KW-0812">Transmembrane</keyword>
<dbReference type="Pfam" id="PF18184">
    <property type="entry name" value="SLATT_3"/>
    <property type="match status" value="1"/>
</dbReference>
<evidence type="ECO:0000256" key="1">
    <source>
        <dbReference type="SAM" id="Phobius"/>
    </source>
</evidence>
<feature type="transmembrane region" description="Helical" evidence="1">
    <location>
        <begin position="196"/>
        <end position="214"/>
    </location>
</feature>
<dbReference type="Proteomes" id="UP000612899">
    <property type="component" value="Unassembled WGS sequence"/>
</dbReference>
<feature type="transmembrane region" description="Helical" evidence="1">
    <location>
        <begin position="40"/>
        <end position="61"/>
    </location>
</feature>
<name>A0A8J3Q2Z1_9ACTN</name>
<dbReference type="EMBL" id="BONY01000002">
    <property type="protein sequence ID" value="GIH02438.1"/>
    <property type="molecule type" value="Genomic_DNA"/>
</dbReference>
<dbReference type="InterPro" id="IPR041116">
    <property type="entry name" value="SLATT_3"/>
</dbReference>
<keyword evidence="1" id="KW-1133">Transmembrane helix</keyword>
<comment type="caution">
    <text evidence="4">The sequence shown here is derived from an EMBL/GenBank/DDBJ whole genome shotgun (WGS) entry which is preliminary data.</text>
</comment>
<evidence type="ECO:0000313" key="5">
    <source>
        <dbReference type="Proteomes" id="UP000612899"/>
    </source>
</evidence>
<dbReference type="RefSeq" id="WP_203906383.1">
    <property type="nucleotide sequence ID" value="NZ_BONY01000002.1"/>
</dbReference>
<keyword evidence="5" id="KW-1185">Reference proteome</keyword>
<dbReference type="NCBIfam" id="NF033610">
    <property type="entry name" value="SLATT_3"/>
    <property type="match status" value="1"/>
</dbReference>
<reference evidence="4" key="1">
    <citation type="submission" date="2021-01" db="EMBL/GenBank/DDBJ databases">
        <title>Whole genome shotgun sequence of Rhizocola hellebori NBRC 109834.</title>
        <authorList>
            <person name="Komaki H."/>
            <person name="Tamura T."/>
        </authorList>
    </citation>
    <scope>NUCLEOTIDE SEQUENCE</scope>
    <source>
        <strain evidence="4">NBRC 109834</strain>
    </source>
</reference>
<keyword evidence="1" id="KW-0472">Membrane</keyword>
<organism evidence="4 5">
    <name type="scientific">Rhizocola hellebori</name>
    <dbReference type="NCBI Taxonomy" id="1392758"/>
    <lineage>
        <taxon>Bacteria</taxon>
        <taxon>Bacillati</taxon>
        <taxon>Actinomycetota</taxon>
        <taxon>Actinomycetes</taxon>
        <taxon>Micromonosporales</taxon>
        <taxon>Micromonosporaceae</taxon>
        <taxon>Rhizocola</taxon>
    </lineage>
</organism>
<feature type="transmembrane region" description="Helical" evidence="1">
    <location>
        <begin position="220"/>
        <end position="239"/>
    </location>
</feature>
<dbReference type="Pfam" id="PF18181">
    <property type="entry name" value="SLATT_1"/>
    <property type="match status" value="1"/>
</dbReference>
<evidence type="ECO:0000313" key="4">
    <source>
        <dbReference type="EMBL" id="GIH02438.1"/>
    </source>
</evidence>
<proteinExistence type="predicted"/>
<protein>
    <submittedName>
        <fullName evidence="4">Membrane protein</fullName>
    </submittedName>
</protein>
<sequence length="299" mass="32450">MVTTPGQVGVGFSLSRVDLPERYRLASDYSMAAQRSTTRWSALQLALLGAGALVGGVDVQLDNGVHLGALAAAVSLTLAMFPAVWLALRNPQRAWYRGRAAAESLKTLAWKYAVRAAPFTDDTDADDRFAADVRALRSDLAEVMLDDDGTAITEPMRRLRAADLPVRRRAYLTDRIDAECDWYQGKAAFYARAARWWIVAAIGATLLGLGAGFLKAFGFVSYDGLGAASAIAAAATAWMQLKQYRPLAAAYALTCRELGAVRQQLTEVTGEQMWALAAASAEEAISREHTMWIARRESV</sequence>
<accession>A0A8J3Q2Z1</accession>
<dbReference type="AlphaFoldDB" id="A0A8J3Q2Z1"/>
<feature type="domain" description="SMODS and SLOG-associating 2TM effector" evidence="3">
    <location>
        <begin position="20"/>
        <end position="168"/>
    </location>
</feature>
<dbReference type="NCBIfam" id="NF033634">
    <property type="entry name" value="SLATT_1"/>
    <property type="match status" value="2"/>
</dbReference>
<evidence type="ECO:0000259" key="2">
    <source>
        <dbReference type="Pfam" id="PF18181"/>
    </source>
</evidence>
<evidence type="ECO:0000259" key="3">
    <source>
        <dbReference type="Pfam" id="PF18184"/>
    </source>
</evidence>
<feature type="transmembrane region" description="Helical" evidence="1">
    <location>
        <begin position="67"/>
        <end position="88"/>
    </location>
</feature>
<feature type="domain" description="SMODS and SLOG-associating 2TM effector" evidence="2">
    <location>
        <begin position="171"/>
        <end position="292"/>
    </location>
</feature>
<dbReference type="InterPro" id="IPR040884">
    <property type="entry name" value="SLATT_1"/>
</dbReference>